<proteinExistence type="predicted"/>
<organism evidence="3 4">
    <name type="scientific">Microseira wollei NIES-4236</name>
    <dbReference type="NCBI Taxonomy" id="2530354"/>
    <lineage>
        <taxon>Bacteria</taxon>
        <taxon>Bacillati</taxon>
        <taxon>Cyanobacteriota</taxon>
        <taxon>Cyanophyceae</taxon>
        <taxon>Oscillatoriophycideae</taxon>
        <taxon>Aerosakkonematales</taxon>
        <taxon>Aerosakkonemataceae</taxon>
        <taxon>Microseira</taxon>
    </lineage>
</organism>
<evidence type="ECO:0000313" key="4">
    <source>
        <dbReference type="Proteomes" id="UP001050975"/>
    </source>
</evidence>
<evidence type="ECO:0000259" key="2">
    <source>
        <dbReference type="Pfam" id="PF07589"/>
    </source>
</evidence>
<gene>
    <name evidence="3" type="ORF">MiSe_44690</name>
</gene>
<dbReference type="Proteomes" id="UP001050975">
    <property type="component" value="Unassembled WGS sequence"/>
</dbReference>
<accession>A0AAV3XH05</accession>
<dbReference type="InterPro" id="IPR013424">
    <property type="entry name" value="Ice-binding_C"/>
</dbReference>
<dbReference type="EMBL" id="BLAY01000071">
    <property type="protein sequence ID" value="GET39697.1"/>
    <property type="molecule type" value="Genomic_DNA"/>
</dbReference>
<sequence>MSITTTFVKKLLMAAAGATFLSLGASLAKAPPAEAAIFSVDDSGSRISGSNTISNLGFNMVAVPNGDEPLFSNLSSLSSPLGTLSFSSPVNKRGIGNGWATWSNGYTGEVYFNNGSTTTTITLPSLIGAFDLYVEPNLFSLFEIKITAIGGTTTTLSQFVNGFAGAKYFGFYATDGEQISSITITDKSGSAGGFAFGQMYLAQQIQAVPEPASVLGLLAVGAIGAAAKLQRKQQQEG</sequence>
<feature type="signal peptide" evidence="1">
    <location>
        <begin position="1"/>
        <end position="35"/>
    </location>
</feature>
<protein>
    <recommendedName>
        <fullName evidence="2">Ice-binding protein C-terminal domain-containing protein</fullName>
    </recommendedName>
</protein>
<keyword evidence="1" id="KW-0732">Signal</keyword>
<comment type="caution">
    <text evidence="3">The sequence shown here is derived from an EMBL/GenBank/DDBJ whole genome shotgun (WGS) entry which is preliminary data.</text>
</comment>
<dbReference type="Pfam" id="PF07589">
    <property type="entry name" value="PEP-CTERM"/>
    <property type="match status" value="1"/>
</dbReference>
<feature type="domain" description="Ice-binding protein C-terminal" evidence="2">
    <location>
        <begin position="207"/>
        <end position="232"/>
    </location>
</feature>
<name>A0AAV3XH05_9CYAN</name>
<keyword evidence="4" id="KW-1185">Reference proteome</keyword>
<dbReference type="RefSeq" id="WP_226585182.1">
    <property type="nucleotide sequence ID" value="NZ_BLAY01000071.1"/>
</dbReference>
<feature type="chain" id="PRO_5043898634" description="Ice-binding protein C-terminal domain-containing protein" evidence="1">
    <location>
        <begin position="36"/>
        <end position="237"/>
    </location>
</feature>
<dbReference type="NCBIfam" id="TIGR02595">
    <property type="entry name" value="PEP_CTERM"/>
    <property type="match status" value="1"/>
</dbReference>
<reference evidence="3" key="1">
    <citation type="submission" date="2019-10" db="EMBL/GenBank/DDBJ databases">
        <title>Draft genome sequece of Microseira wollei NIES-4236.</title>
        <authorList>
            <person name="Yamaguchi H."/>
            <person name="Suzuki S."/>
            <person name="Kawachi M."/>
        </authorList>
    </citation>
    <scope>NUCLEOTIDE SEQUENCE</scope>
    <source>
        <strain evidence="3">NIES-4236</strain>
    </source>
</reference>
<dbReference type="AlphaFoldDB" id="A0AAV3XH05"/>
<evidence type="ECO:0000313" key="3">
    <source>
        <dbReference type="EMBL" id="GET39697.1"/>
    </source>
</evidence>
<evidence type="ECO:0000256" key="1">
    <source>
        <dbReference type="SAM" id="SignalP"/>
    </source>
</evidence>